<dbReference type="InterPro" id="IPR001789">
    <property type="entry name" value="Sig_transdc_resp-reg_receiver"/>
</dbReference>
<dbReference type="EMBL" id="FUXP01000012">
    <property type="protein sequence ID" value="SKA21626.1"/>
    <property type="molecule type" value="Genomic_DNA"/>
</dbReference>
<dbReference type="CDD" id="cd17535">
    <property type="entry name" value="REC_NarL-like"/>
    <property type="match status" value="1"/>
</dbReference>
<evidence type="ECO:0000259" key="3">
    <source>
        <dbReference type="PROSITE" id="PS50110"/>
    </source>
</evidence>
<accession>A0A1T4S0J4</accession>
<dbReference type="PROSITE" id="PS50110">
    <property type="entry name" value="RESPONSE_REGULATORY"/>
    <property type="match status" value="1"/>
</dbReference>
<dbReference type="STRING" id="1122188.SAMN02745674_02489"/>
<dbReference type="PANTHER" id="PTHR43214:SF43">
    <property type="entry name" value="TWO-COMPONENT RESPONSE REGULATOR"/>
    <property type="match status" value="1"/>
</dbReference>
<dbReference type="Gene3D" id="3.40.50.2300">
    <property type="match status" value="1"/>
</dbReference>
<keyword evidence="1" id="KW-0238">DNA-binding</keyword>
<dbReference type="PANTHER" id="PTHR43214">
    <property type="entry name" value="TWO-COMPONENT RESPONSE REGULATOR"/>
    <property type="match status" value="1"/>
</dbReference>
<dbReference type="Pfam" id="PF00072">
    <property type="entry name" value="Response_reg"/>
    <property type="match status" value="1"/>
</dbReference>
<feature type="domain" description="Response regulatory" evidence="3">
    <location>
        <begin position="5"/>
        <end position="121"/>
    </location>
</feature>
<dbReference type="GO" id="GO:0000160">
    <property type="term" value="P:phosphorelay signal transduction system"/>
    <property type="evidence" value="ECO:0007669"/>
    <property type="project" value="InterPro"/>
</dbReference>
<reference evidence="4 5" key="1">
    <citation type="submission" date="2017-02" db="EMBL/GenBank/DDBJ databases">
        <authorList>
            <person name="Peterson S.W."/>
        </authorList>
    </citation>
    <scope>NUCLEOTIDE SEQUENCE [LARGE SCALE GENOMIC DNA]</scope>
    <source>
        <strain evidence="4 5">DSM 21749</strain>
    </source>
</reference>
<dbReference type="InterPro" id="IPR039420">
    <property type="entry name" value="WalR-like"/>
</dbReference>
<name>A0A1T4S0J4_9GAMM</name>
<sequence length="147" mass="15341">MRTLNILLVDDHEGFINAALRHLRRLDWITVAGSAANGIEAIAQCEALHPDAVLMDLAMPEMGGLQATRLIKAQDDPPYVVIASHFDDAEHREHALRAGADAFVSKLSYIHDVIPLLEALAGREPAGTADTAAGAAGAAGAGTGVTA</sequence>
<keyword evidence="5" id="KW-1185">Reference proteome</keyword>
<dbReference type="AlphaFoldDB" id="A0A1T4S0J4"/>
<dbReference type="SUPFAM" id="SSF52172">
    <property type="entry name" value="CheY-like"/>
    <property type="match status" value="1"/>
</dbReference>
<dbReference type="OrthoDB" id="9793421at2"/>
<evidence type="ECO:0000256" key="2">
    <source>
        <dbReference type="PROSITE-ProRule" id="PRU00169"/>
    </source>
</evidence>
<dbReference type="Proteomes" id="UP000190061">
    <property type="component" value="Unassembled WGS sequence"/>
</dbReference>
<protein>
    <submittedName>
        <fullName evidence="4">Response regulator receiver domain-containing protein</fullName>
    </submittedName>
</protein>
<dbReference type="InterPro" id="IPR058245">
    <property type="entry name" value="NreC/VraR/RcsB-like_REC"/>
</dbReference>
<dbReference type="SMART" id="SM00448">
    <property type="entry name" value="REC"/>
    <property type="match status" value="1"/>
</dbReference>
<dbReference type="InterPro" id="IPR011006">
    <property type="entry name" value="CheY-like_superfamily"/>
</dbReference>
<evidence type="ECO:0000256" key="1">
    <source>
        <dbReference type="ARBA" id="ARBA00023125"/>
    </source>
</evidence>
<feature type="modified residue" description="4-aspartylphosphate" evidence="2">
    <location>
        <position position="56"/>
    </location>
</feature>
<keyword evidence="2" id="KW-0597">Phosphoprotein</keyword>
<dbReference type="GO" id="GO:0003677">
    <property type="term" value="F:DNA binding"/>
    <property type="evidence" value="ECO:0007669"/>
    <property type="project" value="UniProtKB-KW"/>
</dbReference>
<evidence type="ECO:0000313" key="4">
    <source>
        <dbReference type="EMBL" id="SKA21626.1"/>
    </source>
</evidence>
<proteinExistence type="predicted"/>
<evidence type="ECO:0000313" key="5">
    <source>
        <dbReference type="Proteomes" id="UP000190061"/>
    </source>
</evidence>
<gene>
    <name evidence="4" type="ORF">SAMN02745674_02489</name>
</gene>
<organism evidence="4 5">
    <name type="scientific">Lysobacter spongiicola DSM 21749</name>
    <dbReference type="NCBI Taxonomy" id="1122188"/>
    <lineage>
        <taxon>Bacteria</taxon>
        <taxon>Pseudomonadati</taxon>
        <taxon>Pseudomonadota</taxon>
        <taxon>Gammaproteobacteria</taxon>
        <taxon>Lysobacterales</taxon>
        <taxon>Lysobacteraceae</taxon>
        <taxon>Novilysobacter</taxon>
    </lineage>
</organism>